<evidence type="ECO:0000313" key="1">
    <source>
        <dbReference type="EMBL" id="OMO83339.1"/>
    </source>
</evidence>
<name>A0A1R3IL75_COCAP</name>
<gene>
    <name evidence="1" type="ORF">CCACVL1_11420</name>
</gene>
<dbReference type="Proteomes" id="UP000188268">
    <property type="component" value="Unassembled WGS sequence"/>
</dbReference>
<dbReference type="Gramene" id="OMO83339">
    <property type="protein sequence ID" value="OMO83339"/>
    <property type="gene ID" value="CCACVL1_11420"/>
</dbReference>
<evidence type="ECO:0000313" key="2">
    <source>
        <dbReference type="Proteomes" id="UP000188268"/>
    </source>
</evidence>
<accession>A0A1R3IL75</accession>
<protein>
    <submittedName>
        <fullName evidence="1">Uncharacterized protein</fullName>
    </submittedName>
</protein>
<dbReference type="EMBL" id="AWWV01009880">
    <property type="protein sequence ID" value="OMO83339.1"/>
    <property type="molecule type" value="Genomic_DNA"/>
</dbReference>
<organism evidence="1 2">
    <name type="scientific">Corchorus capsularis</name>
    <name type="common">Jute</name>
    <dbReference type="NCBI Taxonomy" id="210143"/>
    <lineage>
        <taxon>Eukaryota</taxon>
        <taxon>Viridiplantae</taxon>
        <taxon>Streptophyta</taxon>
        <taxon>Embryophyta</taxon>
        <taxon>Tracheophyta</taxon>
        <taxon>Spermatophyta</taxon>
        <taxon>Magnoliopsida</taxon>
        <taxon>eudicotyledons</taxon>
        <taxon>Gunneridae</taxon>
        <taxon>Pentapetalae</taxon>
        <taxon>rosids</taxon>
        <taxon>malvids</taxon>
        <taxon>Malvales</taxon>
        <taxon>Malvaceae</taxon>
        <taxon>Grewioideae</taxon>
        <taxon>Apeibeae</taxon>
        <taxon>Corchorus</taxon>
    </lineage>
</organism>
<comment type="caution">
    <text evidence="1">The sequence shown here is derived from an EMBL/GenBank/DDBJ whole genome shotgun (WGS) entry which is preliminary data.</text>
</comment>
<sequence>MPLSRTHLASPIPIIRPSDETNSKVAFVA</sequence>
<proteinExistence type="predicted"/>
<dbReference type="AlphaFoldDB" id="A0A1R3IL75"/>
<reference evidence="1 2" key="1">
    <citation type="submission" date="2013-09" db="EMBL/GenBank/DDBJ databases">
        <title>Corchorus capsularis genome sequencing.</title>
        <authorList>
            <person name="Alam M."/>
            <person name="Haque M.S."/>
            <person name="Islam M.S."/>
            <person name="Emdad E.M."/>
            <person name="Islam M.M."/>
            <person name="Ahmed B."/>
            <person name="Halim A."/>
            <person name="Hossen Q.M.M."/>
            <person name="Hossain M.Z."/>
            <person name="Ahmed R."/>
            <person name="Khan M.M."/>
            <person name="Islam R."/>
            <person name="Rashid M.M."/>
            <person name="Khan S.A."/>
            <person name="Rahman M.S."/>
            <person name="Alam M."/>
        </authorList>
    </citation>
    <scope>NUCLEOTIDE SEQUENCE [LARGE SCALE GENOMIC DNA]</scope>
    <source>
        <strain evidence="2">cv. CVL-1</strain>
        <tissue evidence="1">Whole seedling</tissue>
    </source>
</reference>
<keyword evidence="2" id="KW-1185">Reference proteome</keyword>